<organism evidence="1 2">
    <name type="scientific">Armillaria luteobubalina</name>
    <dbReference type="NCBI Taxonomy" id="153913"/>
    <lineage>
        <taxon>Eukaryota</taxon>
        <taxon>Fungi</taxon>
        <taxon>Dikarya</taxon>
        <taxon>Basidiomycota</taxon>
        <taxon>Agaricomycotina</taxon>
        <taxon>Agaricomycetes</taxon>
        <taxon>Agaricomycetidae</taxon>
        <taxon>Agaricales</taxon>
        <taxon>Marasmiineae</taxon>
        <taxon>Physalacriaceae</taxon>
        <taxon>Armillaria</taxon>
    </lineage>
</organism>
<evidence type="ECO:0000313" key="2">
    <source>
        <dbReference type="Proteomes" id="UP001175228"/>
    </source>
</evidence>
<keyword evidence="2" id="KW-1185">Reference proteome</keyword>
<name>A0AA39QCK5_9AGAR</name>
<proteinExistence type="predicted"/>
<protein>
    <submittedName>
        <fullName evidence="1">Uncharacterized protein</fullName>
    </submittedName>
</protein>
<evidence type="ECO:0000313" key="1">
    <source>
        <dbReference type="EMBL" id="KAK0499809.1"/>
    </source>
</evidence>
<sequence>MFVAVCVSSAVSEIQLYMSCSPIPTSERRLYMSGSRTTPSVINSSLRNSIVYVLLTNTNLRNTTLYVLLTYHPFSHQGCTTGSFAAPTFSLAHMDSTVTENNSPGDTFLSALKNLPKLPDAFVLQLNSARLASHVVHLFSDTDHAEILCRFAKYVYEVLRVFAQVPLFRTS</sequence>
<dbReference type="EMBL" id="JAUEPU010000009">
    <property type="protein sequence ID" value="KAK0499809.1"/>
    <property type="molecule type" value="Genomic_DNA"/>
</dbReference>
<gene>
    <name evidence="1" type="ORF">EDD18DRAFT_1152715</name>
</gene>
<comment type="caution">
    <text evidence="1">The sequence shown here is derived from an EMBL/GenBank/DDBJ whole genome shotgun (WGS) entry which is preliminary data.</text>
</comment>
<accession>A0AA39QCK5</accession>
<dbReference type="Proteomes" id="UP001175228">
    <property type="component" value="Unassembled WGS sequence"/>
</dbReference>
<dbReference type="AlphaFoldDB" id="A0AA39QCK5"/>
<reference evidence="1" key="1">
    <citation type="submission" date="2023-06" db="EMBL/GenBank/DDBJ databases">
        <authorList>
            <consortium name="Lawrence Berkeley National Laboratory"/>
            <person name="Ahrendt S."/>
            <person name="Sahu N."/>
            <person name="Indic B."/>
            <person name="Wong-Bajracharya J."/>
            <person name="Merenyi Z."/>
            <person name="Ke H.-M."/>
            <person name="Monk M."/>
            <person name="Kocsube S."/>
            <person name="Drula E."/>
            <person name="Lipzen A."/>
            <person name="Balint B."/>
            <person name="Henrissat B."/>
            <person name="Andreopoulos B."/>
            <person name="Martin F.M."/>
            <person name="Harder C.B."/>
            <person name="Rigling D."/>
            <person name="Ford K.L."/>
            <person name="Foster G.D."/>
            <person name="Pangilinan J."/>
            <person name="Papanicolaou A."/>
            <person name="Barry K."/>
            <person name="LaButti K."/>
            <person name="Viragh M."/>
            <person name="Koriabine M."/>
            <person name="Yan M."/>
            <person name="Riley R."/>
            <person name="Champramary S."/>
            <person name="Plett K.L."/>
            <person name="Tsai I.J."/>
            <person name="Slot J."/>
            <person name="Sipos G."/>
            <person name="Plett J."/>
            <person name="Nagy L.G."/>
            <person name="Grigoriev I.V."/>
        </authorList>
    </citation>
    <scope>NUCLEOTIDE SEQUENCE</scope>
    <source>
        <strain evidence="1">HWK02</strain>
    </source>
</reference>